<evidence type="ECO:0000313" key="2">
    <source>
        <dbReference type="Proteomes" id="UP001470230"/>
    </source>
</evidence>
<protein>
    <submittedName>
        <fullName evidence="1">Uncharacterized protein</fullName>
    </submittedName>
</protein>
<organism evidence="1 2">
    <name type="scientific">Tritrichomonas musculus</name>
    <dbReference type="NCBI Taxonomy" id="1915356"/>
    <lineage>
        <taxon>Eukaryota</taxon>
        <taxon>Metamonada</taxon>
        <taxon>Parabasalia</taxon>
        <taxon>Tritrichomonadida</taxon>
        <taxon>Tritrichomonadidae</taxon>
        <taxon>Tritrichomonas</taxon>
    </lineage>
</organism>
<proteinExistence type="predicted"/>
<gene>
    <name evidence="1" type="ORF">M9Y10_032405</name>
</gene>
<evidence type="ECO:0000313" key="1">
    <source>
        <dbReference type="EMBL" id="KAK8838945.1"/>
    </source>
</evidence>
<sequence>MIEEFPKIRKYIDNKKFILHKHAAIEVIQDYNFIHISEQISFDGKEEEEEEFKIYQNISNSKVIVIDQNKKFDKLVNQKYYILGFEKTIILLKESSLSFLQQLLSSNPNIPICFLNSKDNYFSKNIN</sequence>
<dbReference type="EMBL" id="JAPFFF010000053">
    <property type="protein sequence ID" value="KAK8838945.1"/>
    <property type="molecule type" value="Genomic_DNA"/>
</dbReference>
<reference evidence="1 2" key="1">
    <citation type="submission" date="2024-04" db="EMBL/GenBank/DDBJ databases">
        <title>Tritrichomonas musculus Genome.</title>
        <authorList>
            <person name="Alves-Ferreira E."/>
            <person name="Grigg M."/>
            <person name="Lorenzi H."/>
            <person name="Galac M."/>
        </authorList>
    </citation>
    <scope>NUCLEOTIDE SEQUENCE [LARGE SCALE GENOMIC DNA]</scope>
    <source>
        <strain evidence="1 2">EAF2021</strain>
    </source>
</reference>
<keyword evidence="2" id="KW-1185">Reference proteome</keyword>
<accession>A0ABR2GYD2</accession>
<comment type="caution">
    <text evidence="1">The sequence shown here is derived from an EMBL/GenBank/DDBJ whole genome shotgun (WGS) entry which is preliminary data.</text>
</comment>
<name>A0ABR2GYD2_9EUKA</name>
<dbReference type="Proteomes" id="UP001470230">
    <property type="component" value="Unassembled WGS sequence"/>
</dbReference>